<name>A0A6J2WDU0_CHACN</name>
<dbReference type="GO" id="GO:0030246">
    <property type="term" value="F:carbohydrate binding"/>
    <property type="evidence" value="ECO:0007669"/>
    <property type="project" value="UniProtKB-KW"/>
</dbReference>
<sequence>MSVTHQRDVCEDIYANEDFYLTQRKSALHKTNPGAERSGMKRYRLAVVCLGLLCVLLLAVIAVLSAWYIKLVKERSQFVISKKNLTDEEEQLKASYYNLTEERDWLQTSNNKLTKQLSECGKFCLNGWQTFGCQCYYISTEDKNWTESRQQCREFGADLAIIKTQEEQEALANLKVKAWIGLTDKDVEGVWRWVDGTALTAT</sequence>
<keyword evidence="3" id="KW-0325">Glycoprotein</keyword>
<dbReference type="AlphaFoldDB" id="A0A6J2WDU0"/>
<gene>
    <name evidence="7" type="primary">LOC115823752</name>
</gene>
<dbReference type="SMART" id="SM00034">
    <property type="entry name" value="CLECT"/>
    <property type="match status" value="1"/>
</dbReference>
<keyword evidence="1" id="KW-0430">Lectin</keyword>
<dbReference type="InterPro" id="IPR001304">
    <property type="entry name" value="C-type_lectin-like"/>
</dbReference>
<reference evidence="6" key="1">
    <citation type="submission" date="2024-06" db="UniProtKB">
        <authorList>
            <consortium name="RefSeq"/>
        </authorList>
    </citation>
    <scope>NUCLEOTIDE SEQUENCE [LARGE SCALE GENOMIC DNA]</scope>
</reference>
<dbReference type="Gene3D" id="1.20.5.400">
    <property type="match status" value="1"/>
</dbReference>
<dbReference type="GeneID" id="115823752"/>
<reference evidence="7" key="2">
    <citation type="submission" date="2025-08" db="UniProtKB">
        <authorList>
            <consortium name="RefSeq"/>
        </authorList>
    </citation>
    <scope>IDENTIFICATION</scope>
</reference>
<dbReference type="OrthoDB" id="6133475at2759"/>
<feature type="domain" description="C-type lectin" evidence="5">
    <location>
        <begin position="131"/>
        <end position="202"/>
    </location>
</feature>
<keyword evidence="4" id="KW-1133">Transmembrane helix</keyword>
<dbReference type="Gene3D" id="3.10.100.10">
    <property type="entry name" value="Mannose-Binding Protein A, subunit A"/>
    <property type="match status" value="1"/>
</dbReference>
<keyword evidence="2" id="KW-1015">Disulfide bond</keyword>
<dbReference type="SUPFAM" id="SSF56436">
    <property type="entry name" value="C-type lectin-like"/>
    <property type="match status" value="1"/>
</dbReference>
<dbReference type="PROSITE" id="PS50041">
    <property type="entry name" value="C_TYPE_LECTIN_2"/>
    <property type="match status" value="1"/>
</dbReference>
<dbReference type="Proteomes" id="UP000504632">
    <property type="component" value="Chromosome 11"/>
</dbReference>
<dbReference type="PANTHER" id="PTHR46490">
    <property type="entry name" value="C-TYPE LECTIN DOMAIN FAMILY 12 MEMBER A-RELATED"/>
    <property type="match status" value="1"/>
</dbReference>
<dbReference type="PANTHER" id="PTHR46490:SF6">
    <property type="entry name" value="ASIALOGLYCOPROTEIN RECEPTOR 1-LIKE-RELATED"/>
    <property type="match status" value="1"/>
</dbReference>
<evidence type="ECO:0000256" key="1">
    <source>
        <dbReference type="ARBA" id="ARBA00022734"/>
    </source>
</evidence>
<protein>
    <submittedName>
        <fullName evidence="7">CD209 antigen-like protein E</fullName>
    </submittedName>
</protein>
<keyword evidence="4" id="KW-0472">Membrane</keyword>
<evidence type="ECO:0000256" key="4">
    <source>
        <dbReference type="SAM" id="Phobius"/>
    </source>
</evidence>
<proteinExistence type="predicted"/>
<dbReference type="InParanoid" id="A0A6J2WDU0"/>
<evidence type="ECO:0000256" key="3">
    <source>
        <dbReference type="ARBA" id="ARBA00023180"/>
    </source>
</evidence>
<dbReference type="InterPro" id="IPR052309">
    <property type="entry name" value="C-type_Lectin_Domain_Fam1"/>
</dbReference>
<evidence type="ECO:0000256" key="2">
    <source>
        <dbReference type="ARBA" id="ARBA00023157"/>
    </source>
</evidence>
<accession>A0A6J2WDU0</accession>
<dbReference type="InterPro" id="IPR016186">
    <property type="entry name" value="C-type_lectin-like/link_sf"/>
</dbReference>
<evidence type="ECO:0000313" key="7">
    <source>
        <dbReference type="RefSeq" id="XP_030643640.1"/>
    </source>
</evidence>
<keyword evidence="6" id="KW-1185">Reference proteome</keyword>
<organism evidence="6 7">
    <name type="scientific">Chanos chanos</name>
    <name type="common">Milkfish</name>
    <name type="synonym">Mugil chanos</name>
    <dbReference type="NCBI Taxonomy" id="29144"/>
    <lineage>
        <taxon>Eukaryota</taxon>
        <taxon>Metazoa</taxon>
        <taxon>Chordata</taxon>
        <taxon>Craniata</taxon>
        <taxon>Vertebrata</taxon>
        <taxon>Euteleostomi</taxon>
        <taxon>Actinopterygii</taxon>
        <taxon>Neopterygii</taxon>
        <taxon>Teleostei</taxon>
        <taxon>Ostariophysi</taxon>
        <taxon>Gonorynchiformes</taxon>
        <taxon>Chanidae</taxon>
        <taxon>Chanos</taxon>
    </lineage>
</organism>
<keyword evidence="4" id="KW-0812">Transmembrane</keyword>
<dbReference type="InterPro" id="IPR016187">
    <property type="entry name" value="CTDL_fold"/>
</dbReference>
<evidence type="ECO:0000313" key="6">
    <source>
        <dbReference type="Proteomes" id="UP000504632"/>
    </source>
</evidence>
<evidence type="ECO:0000259" key="5">
    <source>
        <dbReference type="PROSITE" id="PS50041"/>
    </source>
</evidence>
<feature type="transmembrane region" description="Helical" evidence="4">
    <location>
        <begin position="45"/>
        <end position="69"/>
    </location>
</feature>
<dbReference type="Pfam" id="PF00059">
    <property type="entry name" value="Lectin_C"/>
    <property type="match status" value="1"/>
</dbReference>
<dbReference type="RefSeq" id="XP_030643640.1">
    <property type="nucleotide sequence ID" value="XM_030787780.1"/>
</dbReference>